<evidence type="ECO:0000313" key="4">
    <source>
        <dbReference type="Proteomes" id="UP000274756"/>
    </source>
</evidence>
<feature type="signal peptide" evidence="1">
    <location>
        <begin position="1"/>
        <end position="17"/>
    </location>
</feature>
<dbReference type="Proteomes" id="UP000038040">
    <property type="component" value="Unplaced"/>
</dbReference>
<accession>A0A0N4US58</accession>
<keyword evidence="1" id="KW-0732">Signal</keyword>
<keyword evidence="4" id="KW-1185">Reference proteome</keyword>
<evidence type="ECO:0000256" key="1">
    <source>
        <dbReference type="SAM" id="SignalP"/>
    </source>
</evidence>
<protein>
    <submittedName>
        <fullName evidence="5">ShKT domain-containing protein</fullName>
    </submittedName>
</protein>
<evidence type="ECO:0000313" key="3">
    <source>
        <dbReference type="Proteomes" id="UP000038040"/>
    </source>
</evidence>
<dbReference type="EMBL" id="UYYG01000588">
    <property type="protein sequence ID" value="VDN54310.1"/>
    <property type="molecule type" value="Genomic_DNA"/>
</dbReference>
<gene>
    <name evidence="2" type="ORF">DME_LOCUS4283</name>
</gene>
<evidence type="ECO:0000313" key="2">
    <source>
        <dbReference type="EMBL" id="VDN54310.1"/>
    </source>
</evidence>
<organism evidence="3 5">
    <name type="scientific">Dracunculus medinensis</name>
    <name type="common">Guinea worm</name>
    <dbReference type="NCBI Taxonomy" id="318479"/>
    <lineage>
        <taxon>Eukaryota</taxon>
        <taxon>Metazoa</taxon>
        <taxon>Ecdysozoa</taxon>
        <taxon>Nematoda</taxon>
        <taxon>Chromadorea</taxon>
        <taxon>Rhabditida</taxon>
        <taxon>Spirurina</taxon>
        <taxon>Dracunculoidea</taxon>
        <taxon>Dracunculidae</taxon>
        <taxon>Dracunculus</taxon>
    </lineage>
</organism>
<reference evidence="2 4" key="2">
    <citation type="submission" date="2018-11" db="EMBL/GenBank/DDBJ databases">
        <authorList>
            <consortium name="Pathogen Informatics"/>
        </authorList>
    </citation>
    <scope>NUCLEOTIDE SEQUENCE [LARGE SCALE GENOMIC DNA]</scope>
</reference>
<sequence>MFAYLLILASLCNFANGDGVDINVCVKLVPEPNAPNVLKKRPSVPVQNCQDRYMACTEIFKFEQNDGAVLANNLKPDEDYKVPDDCQKDQYKMLARQICPRTCALCCLTKEYNCQNGKN</sequence>
<dbReference type="WBParaSite" id="DME_0001089001-mRNA-1">
    <property type="protein sequence ID" value="DME_0001089001-mRNA-1"/>
    <property type="gene ID" value="DME_0001089001"/>
</dbReference>
<name>A0A0N4US58_DRAME</name>
<evidence type="ECO:0000313" key="5">
    <source>
        <dbReference type="WBParaSite" id="DME_0001089001-mRNA-1"/>
    </source>
</evidence>
<dbReference type="Proteomes" id="UP000274756">
    <property type="component" value="Unassembled WGS sequence"/>
</dbReference>
<proteinExistence type="predicted"/>
<feature type="chain" id="PRO_5041041092" evidence="1">
    <location>
        <begin position="18"/>
        <end position="119"/>
    </location>
</feature>
<dbReference type="AlphaFoldDB" id="A0A0N4US58"/>
<reference evidence="5" key="1">
    <citation type="submission" date="2017-02" db="UniProtKB">
        <authorList>
            <consortium name="WormBaseParasite"/>
        </authorList>
    </citation>
    <scope>IDENTIFICATION</scope>
</reference>